<dbReference type="AlphaFoldDB" id="T0QK31"/>
<dbReference type="eggNOG" id="ENOG502RXED">
    <property type="taxonomic scope" value="Eukaryota"/>
</dbReference>
<reference evidence="1 2" key="1">
    <citation type="submission" date="2012-04" db="EMBL/GenBank/DDBJ databases">
        <title>The Genome Sequence of Saprolegnia declina VS20.</title>
        <authorList>
            <consortium name="The Broad Institute Genome Sequencing Platform"/>
            <person name="Russ C."/>
            <person name="Nusbaum C."/>
            <person name="Tyler B."/>
            <person name="van West P."/>
            <person name="Dieguez-Uribeondo J."/>
            <person name="de Bruijn I."/>
            <person name="Tripathy S."/>
            <person name="Jiang R."/>
            <person name="Young S.K."/>
            <person name="Zeng Q."/>
            <person name="Gargeya S."/>
            <person name="Fitzgerald M."/>
            <person name="Haas B."/>
            <person name="Abouelleil A."/>
            <person name="Alvarado L."/>
            <person name="Arachchi H.M."/>
            <person name="Berlin A."/>
            <person name="Chapman S.B."/>
            <person name="Goldberg J."/>
            <person name="Griggs A."/>
            <person name="Gujja S."/>
            <person name="Hansen M."/>
            <person name="Howarth C."/>
            <person name="Imamovic A."/>
            <person name="Larimer J."/>
            <person name="McCowen C."/>
            <person name="Montmayeur A."/>
            <person name="Murphy C."/>
            <person name="Neiman D."/>
            <person name="Pearson M."/>
            <person name="Priest M."/>
            <person name="Roberts A."/>
            <person name="Saif S."/>
            <person name="Shea T."/>
            <person name="Sisk P."/>
            <person name="Sykes S."/>
            <person name="Wortman J."/>
            <person name="Nusbaum C."/>
            <person name="Birren B."/>
        </authorList>
    </citation>
    <scope>NUCLEOTIDE SEQUENCE [LARGE SCALE GENOMIC DNA]</scope>
    <source>
        <strain evidence="1 2">VS20</strain>
    </source>
</reference>
<dbReference type="SUPFAM" id="SSF81383">
    <property type="entry name" value="F-box domain"/>
    <property type="match status" value="1"/>
</dbReference>
<proteinExistence type="predicted"/>
<keyword evidence="2" id="KW-1185">Reference proteome</keyword>
<dbReference type="RefSeq" id="XP_008611345.1">
    <property type="nucleotide sequence ID" value="XM_008613123.1"/>
</dbReference>
<dbReference type="InterPro" id="IPR036047">
    <property type="entry name" value="F-box-like_dom_sf"/>
</dbReference>
<dbReference type="Gene3D" id="3.30.70.1620">
    <property type="match status" value="1"/>
</dbReference>
<dbReference type="GO" id="GO:0005524">
    <property type="term" value="F:ATP binding"/>
    <property type="evidence" value="ECO:0007669"/>
    <property type="project" value="InterPro"/>
</dbReference>
<dbReference type="InterPro" id="IPR036277">
    <property type="entry name" value="SMC_hinge_sf"/>
</dbReference>
<dbReference type="GO" id="GO:0051276">
    <property type="term" value="P:chromosome organization"/>
    <property type="evidence" value="ECO:0007669"/>
    <property type="project" value="InterPro"/>
</dbReference>
<dbReference type="OrthoDB" id="66938at2759"/>
<dbReference type="VEuPathDB" id="FungiDB:SDRG_07299"/>
<evidence type="ECO:0008006" key="3">
    <source>
        <dbReference type="Google" id="ProtNLM"/>
    </source>
</evidence>
<protein>
    <recommendedName>
        <fullName evidence="3">F-box domain-containing protein</fullName>
    </recommendedName>
</protein>
<evidence type="ECO:0000313" key="2">
    <source>
        <dbReference type="Proteomes" id="UP000030762"/>
    </source>
</evidence>
<dbReference type="Gene3D" id="1.20.1060.20">
    <property type="match status" value="1"/>
</dbReference>
<dbReference type="InParanoid" id="T0QK31"/>
<dbReference type="CDD" id="cd09917">
    <property type="entry name" value="F-box_SF"/>
    <property type="match status" value="1"/>
</dbReference>
<name>T0QK31_SAPDV</name>
<gene>
    <name evidence="1" type="ORF">SDRG_07299</name>
</gene>
<evidence type="ECO:0000313" key="1">
    <source>
        <dbReference type="EMBL" id="EQC35061.1"/>
    </source>
</evidence>
<dbReference type="Proteomes" id="UP000030762">
    <property type="component" value="Unassembled WGS sequence"/>
</dbReference>
<dbReference type="GO" id="GO:0005694">
    <property type="term" value="C:chromosome"/>
    <property type="evidence" value="ECO:0007669"/>
    <property type="project" value="InterPro"/>
</dbReference>
<accession>T0QK31</accession>
<dbReference type="GeneID" id="19948026"/>
<sequence>MAAARISSIFGVANSAMSALHAKVLGNDAKDLSARPPTPVASRSATPTATSAYYMSSGLTTDLMAHIVQYLDGVGVGRLQQTCHSWHAELDRHDAPVWRHLLATEFRLVHPPSTMPSVLSYIAARQDRIDMELRHTQSIAAQSSALEAYMAAEADHGIVDVFCDMCYFEDPRIGIMIAKQRFGAMAMVVVETADHVRRFRKRSAHVGPINFVPLQNPHWPSIELPAIDGVDGFLGYAFDLVQMAPGHNAALKDTVGRAILKNIAVFATRAHATSFQNAMPDHVPTVALDDPGAPFELSFTSPLREHFAHYTTCDKIDRLQRLQAACETSHAAVYARRYP</sequence>
<dbReference type="EMBL" id="JH767152">
    <property type="protein sequence ID" value="EQC35061.1"/>
    <property type="molecule type" value="Genomic_DNA"/>
</dbReference>
<organism evidence="1 2">
    <name type="scientific">Saprolegnia diclina (strain VS20)</name>
    <dbReference type="NCBI Taxonomy" id="1156394"/>
    <lineage>
        <taxon>Eukaryota</taxon>
        <taxon>Sar</taxon>
        <taxon>Stramenopiles</taxon>
        <taxon>Oomycota</taxon>
        <taxon>Saprolegniomycetes</taxon>
        <taxon>Saprolegniales</taxon>
        <taxon>Saprolegniaceae</taxon>
        <taxon>Saprolegnia</taxon>
    </lineage>
</organism>
<dbReference type="OMA" id="VAMFCDI"/>
<dbReference type="SUPFAM" id="SSF75553">
    <property type="entry name" value="Smc hinge domain"/>
    <property type="match status" value="1"/>
</dbReference>